<evidence type="ECO:0008006" key="2">
    <source>
        <dbReference type="Google" id="ProtNLM"/>
    </source>
</evidence>
<proteinExistence type="predicted"/>
<evidence type="ECO:0000313" key="1">
    <source>
        <dbReference type="EMBL" id="MPN50689.1"/>
    </source>
</evidence>
<dbReference type="InterPro" id="IPR036116">
    <property type="entry name" value="FN3_sf"/>
</dbReference>
<organism evidence="1">
    <name type="scientific">bioreactor metagenome</name>
    <dbReference type="NCBI Taxonomy" id="1076179"/>
    <lineage>
        <taxon>unclassified sequences</taxon>
        <taxon>metagenomes</taxon>
        <taxon>ecological metagenomes</taxon>
    </lineage>
</organism>
<dbReference type="SUPFAM" id="SSF49265">
    <property type="entry name" value="Fibronectin type III"/>
    <property type="match status" value="1"/>
</dbReference>
<gene>
    <name evidence="1" type="ORF">SDC9_198321</name>
</gene>
<protein>
    <recommendedName>
        <fullName evidence="2">Fibronectin type-III domain-containing protein</fullName>
    </recommendedName>
</protein>
<dbReference type="EMBL" id="VSSQ01115095">
    <property type="protein sequence ID" value="MPN50689.1"/>
    <property type="molecule type" value="Genomic_DNA"/>
</dbReference>
<name>A0A645IJP2_9ZZZZ</name>
<sequence length="158" mass="17361">MLAIRVIYANKGSGNLAFDDFSMTYGNQTTNYVLKDQPVTGNQLLVDNLTQATDYYYNVRSTLDNAVSPVSETAKVTTSLGTGTVTMIPQIKIKSMPQCIYLSGLSSGDIVKVFNITGQTLFYGKVDRELTEIPVSKPGVYIIAVQHQGVYFSTKILR</sequence>
<dbReference type="AlphaFoldDB" id="A0A645IJP2"/>
<dbReference type="Gene3D" id="2.60.40.10">
    <property type="entry name" value="Immunoglobulins"/>
    <property type="match status" value="1"/>
</dbReference>
<dbReference type="InterPro" id="IPR013783">
    <property type="entry name" value="Ig-like_fold"/>
</dbReference>
<accession>A0A645IJP2</accession>
<reference evidence="1" key="1">
    <citation type="submission" date="2019-08" db="EMBL/GenBank/DDBJ databases">
        <authorList>
            <person name="Kucharzyk K."/>
            <person name="Murdoch R.W."/>
            <person name="Higgins S."/>
            <person name="Loffler F."/>
        </authorList>
    </citation>
    <scope>NUCLEOTIDE SEQUENCE</scope>
</reference>
<comment type="caution">
    <text evidence="1">The sequence shown here is derived from an EMBL/GenBank/DDBJ whole genome shotgun (WGS) entry which is preliminary data.</text>
</comment>